<keyword evidence="2" id="KW-0808">Transferase</keyword>
<dbReference type="GO" id="GO:0016423">
    <property type="term" value="F:tRNA (guanine) methyltransferase activity"/>
    <property type="evidence" value="ECO:0007669"/>
    <property type="project" value="InterPro"/>
</dbReference>
<reference evidence="5" key="1">
    <citation type="submission" date="2020-12" db="UniProtKB">
        <authorList>
            <consortium name="WormBaseParasite"/>
        </authorList>
    </citation>
    <scope>IDENTIFICATION</scope>
    <source>
        <strain evidence="5">MHco3</strain>
    </source>
</reference>
<dbReference type="OMA" id="RCAPDIN"/>
<dbReference type="InterPro" id="IPR001537">
    <property type="entry name" value="SpoU_MeTrfase"/>
</dbReference>
<keyword evidence="1" id="KW-0489">Methyltransferase</keyword>
<dbReference type="AlphaFoldDB" id="A0A7I4Y694"/>
<proteinExistence type="predicted"/>
<keyword evidence="4" id="KW-1185">Reference proteome</keyword>
<dbReference type="GO" id="GO:0030488">
    <property type="term" value="P:tRNA methylation"/>
    <property type="evidence" value="ECO:0007669"/>
    <property type="project" value="InterPro"/>
</dbReference>
<evidence type="ECO:0000313" key="4">
    <source>
        <dbReference type="Proteomes" id="UP000025227"/>
    </source>
</evidence>
<dbReference type="PANTHER" id="PTHR12029:SF11">
    <property type="entry name" value="METHYLTRANSFERASE TARBP1-RELATED"/>
    <property type="match status" value="1"/>
</dbReference>
<dbReference type="CDD" id="cd18091">
    <property type="entry name" value="SpoU-like_TRM3-like"/>
    <property type="match status" value="1"/>
</dbReference>
<name>A0A7I4Y694_HAECO</name>
<dbReference type="InterPro" id="IPR029028">
    <property type="entry name" value="Alpha/beta_knot_MTases"/>
</dbReference>
<sequence>MEYDSEVTGTNYSRDYFVELVDRAQTEDEIVDLITLFGTLNGNELELALPSLYSLAEKSSEAMKSRMMDLIHFTLTDENSSRSIRKGAISCLKALTQGKTVWYDYFLLAQGLEEPQFHILVPILPRLDCVMQLVYSNLLDFKWVKVLFIRAFAHSNGWIRLWALEKLVAVESSFMASDQDFLFSILQKHLDSNDLFWRLLERQKLKSFLESLTHLLEGIHFALADASRGNFVRKVIRSACQLSSPSSMFFISKSLEKVNPSRCLTMKDFPSVITLLKKTQYIQHITMRLATIFNYIVFFSKALELNDEAVNEVGVLTASFSREDPSLLDTFVSMETSRELLSQQFEPHDMIKVALLRRRDFQKDDFAALLWVRARLCDHEDQLQKLIELELADRLMAVEDGVDMALSSAMVEDVDTLLNVLCTSTKGLASVDIGLAHLIHGYILLRCAVTTGTEADCYIIDTVYIKLLDRLKYPLKSIADLSVTLISEKGIPLSRETLLVKLLNDVYDNLTKDDKDELNPKISRYLGTEALAPVRRTVTDFSHAKDISKLTSTLHEHRLKLIIKCHLPSVFQRNVNELVKECVDWLECASTYSVADCYLNIVDMLVEKVSCNQTVLGVVTAAFSVMNEERKSQHFLPALRRTLSLCFKKSMMAQPDVTQLVLGKCSQLLELAHLNTPVALLLSQCLLDSCMTNPLSEEWAIVVFALAVFGPIPKKEHRVLNAAYEMIYEKRVNDFNDIHRPFEVLQRTRLNGICIALRISKSNPNFAKHLVEHIISETNSLNLSSSRSFGLSLAHRQNTRAAALLLLISNYVQDEDAIDEVFSNCVDWTVDPCQQFSIKLLLEWVLVRLATRSLELKQRVVDLERSFANKRIGSVSSWINMMVLMSRLETEKASLSFYIELILPWTTAQNFAVRCTAIAALRLLYNMVACEELDRWNLVRRVVEFDSEPSGNSRRIVENLVSDFYFAHLHPTKHFDMQTILTEIPSRTGMPSEETIGVDLLRKFNSSEVPSCNEDSQFLSAQSLVYSALSKSNRCAPDINEDGLEDELLDNKSSSLVQRKLITKERILNSDCSIVVVASLVDKPNNLGGLCRTCEIFGVDQLVIADPIFVSDVGFKALSMSSEKKQKIEFVRPEQLMGYLEEMRQKGYTVIAAEQTTDSAFLHKFNFPKKTVLVLGDEKEGVPVNLLRCVDQTVEIQQLGQTRSLNVHVSAALFIARYAEQNLLG</sequence>
<dbReference type="InterPro" id="IPR044748">
    <property type="entry name" value="Trm3/TARBP1_C"/>
</dbReference>
<protein>
    <submittedName>
        <fullName evidence="5">SpoU_methylase domain-containing protein</fullName>
    </submittedName>
</protein>
<organism evidence="4 5">
    <name type="scientific">Haemonchus contortus</name>
    <name type="common">Barber pole worm</name>
    <dbReference type="NCBI Taxonomy" id="6289"/>
    <lineage>
        <taxon>Eukaryota</taxon>
        <taxon>Metazoa</taxon>
        <taxon>Ecdysozoa</taxon>
        <taxon>Nematoda</taxon>
        <taxon>Chromadorea</taxon>
        <taxon>Rhabditida</taxon>
        <taxon>Rhabditina</taxon>
        <taxon>Rhabditomorpha</taxon>
        <taxon>Strongyloidea</taxon>
        <taxon>Trichostrongylidae</taxon>
        <taxon>Haemonchus</taxon>
    </lineage>
</organism>
<evidence type="ECO:0000256" key="1">
    <source>
        <dbReference type="ARBA" id="ARBA00022603"/>
    </source>
</evidence>
<dbReference type="WBParaSite" id="HCON_00058570-00001">
    <property type="protein sequence ID" value="HCON_00058570-00001"/>
    <property type="gene ID" value="HCON_00058570"/>
</dbReference>
<dbReference type="Proteomes" id="UP000025227">
    <property type="component" value="Unplaced"/>
</dbReference>
<evidence type="ECO:0000259" key="3">
    <source>
        <dbReference type="Pfam" id="PF00588"/>
    </source>
</evidence>
<evidence type="ECO:0000256" key="2">
    <source>
        <dbReference type="ARBA" id="ARBA00022679"/>
    </source>
</evidence>
<feature type="domain" description="tRNA/rRNA methyltransferase SpoU type" evidence="3">
    <location>
        <begin position="1074"/>
        <end position="1215"/>
    </location>
</feature>
<dbReference type="PANTHER" id="PTHR12029">
    <property type="entry name" value="RNA METHYLTRANSFERASE"/>
    <property type="match status" value="1"/>
</dbReference>
<dbReference type="OrthoDB" id="241340at2759"/>
<dbReference type="InterPro" id="IPR045330">
    <property type="entry name" value="TRM3/TARBP1"/>
</dbReference>
<dbReference type="InterPro" id="IPR029026">
    <property type="entry name" value="tRNA_m1G_MTases_N"/>
</dbReference>
<dbReference type="Gene3D" id="3.40.1280.10">
    <property type="match status" value="1"/>
</dbReference>
<dbReference type="Pfam" id="PF00588">
    <property type="entry name" value="SpoU_methylase"/>
    <property type="match status" value="1"/>
</dbReference>
<accession>A0A7I4Y694</accession>
<dbReference type="SUPFAM" id="SSF75217">
    <property type="entry name" value="alpha/beta knot"/>
    <property type="match status" value="1"/>
</dbReference>
<evidence type="ECO:0000313" key="5">
    <source>
        <dbReference type="WBParaSite" id="HCON_00058570-00001"/>
    </source>
</evidence>
<dbReference type="GO" id="GO:0003723">
    <property type="term" value="F:RNA binding"/>
    <property type="evidence" value="ECO:0007669"/>
    <property type="project" value="InterPro"/>
</dbReference>